<dbReference type="GO" id="GO:0006508">
    <property type="term" value="P:proteolysis"/>
    <property type="evidence" value="ECO:0007669"/>
    <property type="project" value="UniProtKB-KW"/>
</dbReference>
<dbReference type="InterPro" id="IPR009003">
    <property type="entry name" value="Peptidase_S1_PA"/>
</dbReference>
<evidence type="ECO:0000259" key="8">
    <source>
        <dbReference type="PROSITE" id="PS50240"/>
    </source>
</evidence>
<keyword evidence="10" id="KW-1185">Reference proteome</keyword>
<dbReference type="GO" id="GO:0004252">
    <property type="term" value="F:serine-type endopeptidase activity"/>
    <property type="evidence" value="ECO:0007669"/>
    <property type="project" value="InterPro"/>
</dbReference>
<keyword evidence="9" id="KW-0812">Transmembrane</keyword>
<dbReference type="Gene3D" id="2.40.10.10">
    <property type="entry name" value="Trypsin-like serine proteases"/>
    <property type="match status" value="1"/>
</dbReference>
<sequence>MLKFFIFTALSFSLCLATPLVIEEGSLPIGVTLEPPNGSKRAETTPGQEIQFDGEDDYPDFKYPTTPLPSPVGEEAPTIPPNIEPDNENDGGLKVVNGPIITGNQSCQCGTSARTKIVGGEAVPISELPWTAALVRKKENATQIKGPYCGGTLVNTRYVVTASHCVDAFKAEKIQVWLNEEDFRVEDETLTGTLRIDVEEIIMHQDYDRNKIKNDIALLKLAQPVDIVNTIRPVCLPADGSESYDNEKAIVAGWGATEQGGSVSSTLQKVVVPIIPNKVCNWRTLYLGQITDTQICAGELSSGGKDSCQGDSGGPLVLNRGENGQKLLVGVVSFGFGCARPFAPGVYTRVSKYPEWIVENSVDADYCSS</sequence>
<dbReference type="STRING" id="158441.A0A226DY74"/>
<evidence type="ECO:0000313" key="10">
    <source>
        <dbReference type="Proteomes" id="UP000198287"/>
    </source>
</evidence>
<feature type="domain" description="Peptidase S1" evidence="8">
    <location>
        <begin position="117"/>
        <end position="362"/>
    </location>
</feature>
<dbReference type="PANTHER" id="PTHR24252">
    <property type="entry name" value="ACROSIN-RELATED"/>
    <property type="match status" value="1"/>
</dbReference>
<dbReference type="EMBL" id="LNIX01000010">
    <property type="protein sequence ID" value="OXA49764.1"/>
    <property type="molecule type" value="Genomic_DNA"/>
</dbReference>
<keyword evidence="2 5" id="KW-0378">Hydrolase</keyword>
<dbReference type="PROSITE" id="PS00135">
    <property type="entry name" value="TRYPSIN_SER"/>
    <property type="match status" value="1"/>
</dbReference>
<dbReference type="InterPro" id="IPR001254">
    <property type="entry name" value="Trypsin_dom"/>
</dbReference>
<evidence type="ECO:0000256" key="4">
    <source>
        <dbReference type="ARBA" id="ARBA00023157"/>
    </source>
</evidence>
<keyword evidence="1 5" id="KW-0645">Protease</keyword>
<dbReference type="AlphaFoldDB" id="A0A226DY74"/>
<dbReference type="InterPro" id="IPR001314">
    <property type="entry name" value="Peptidase_S1A"/>
</dbReference>
<dbReference type="PANTHER" id="PTHR24252:SF7">
    <property type="entry name" value="HYALIN"/>
    <property type="match status" value="1"/>
</dbReference>
<evidence type="ECO:0000256" key="6">
    <source>
        <dbReference type="SAM" id="MobiDB-lite"/>
    </source>
</evidence>
<dbReference type="CDD" id="cd00190">
    <property type="entry name" value="Tryp_SPc"/>
    <property type="match status" value="1"/>
</dbReference>
<comment type="caution">
    <text evidence="9">The sequence shown here is derived from an EMBL/GenBank/DDBJ whole genome shotgun (WGS) entry which is preliminary data.</text>
</comment>
<dbReference type="Pfam" id="PF00089">
    <property type="entry name" value="Trypsin"/>
    <property type="match status" value="1"/>
</dbReference>
<evidence type="ECO:0000256" key="2">
    <source>
        <dbReference type="ARBA" id="ARBA00022801"/>
    </source>
</evidence>
<dbReference type="InterPro" id="IPR033116">
    <property type="entry name" value="TRYPSIN_SER"/>
</dbReference>
<dbReference type="InterPro" id="IPR018114">
    <property type="entry name" value="TRYPSIN_HIS"/>
</dbReference>
<dbReference type="OrthoDB" id="10012881at2759"/>
<proteinExistence type="predicted"/>
<dbReference type="PROSITE" id="PS50240">
    <property type="entry name" value="TRYPSIN_DOM"/>
    <property type="match status" value="1"/>
</dbReference>
<feature type="signal peptide" evidence="7">
    <location>
        <begin position="1"/>
        <end position="17"/>
    </location>
</feature>
<gene>
    <name evidence="9" type="ORF">Fcan01_15341</name>
</gene>
<keyword evidence="7" id="KW-0732">Signal</keyword>
<dbReference type="PROSITE" id="PS00134">
    <property type="entry name" value="TRYPSIN_HIS"/>
    <property type="match status" value="1"/>
</dbReference>
<evidence type="ECO:0000313" key="9">
    <source>
        <dbReference type="EMBL" id="OXA49764.1"/>
    </source>
</evidence>
<evidence type="ECO:0000256" key="5">
    <source>
        <dbReference type="RuleBase" id="RU363034"/>
    </source>
</evidence>
<keyword evidence="3 5" id="KW-0720">Serine protease</keyword>
<feature type="region of interest" description="Disordered" evidence="6">
    <location>
        <begin position="33"/>
        <end position="58"/>
    </location>
</feature>
<dbReference type="Proteomes" id="UP000198287">
    <property type="component" value="Unassembled WGS sequence"/>
</dbReference>
<dbReference type="FunFam" id="2.40.10.10:FF:000006">
    <property type="entry name" value="Serine proteinase stubble"/>
    <property type="match status" value="1"/>
</dbReference>
<keyword evidence="4" id="KW-1015">Disulfide bond</keyword>
<feature type="chain" id="PRO_5013234409" evidence="7">
    <location>
        <begin position="18"/>
        <end position="369"/>
    </location>
</feature>
<reference evidence="9 10" key="1">
    <citation type="submission" date="2015-12" db="EMBL/GenBank/DDBJ databases">
        <title>The genome of Folsomia candida.</title>
        <authorList>
            <person name="Faddeeva A."/>
            <person name="Derks M.F."/>
            <person name="Anvar Y."/>
            <person name="Smit S."/>
            <person name="Van Straalen N."/>
            <person name="Roelofs D."/>
        </authorList>
    </citation>
    <scope>NUCLEOTIDE SEQUENCE [LARGE SCALE GENOMIC DNA]</scope>
    <source>
        <strain evidence="9 10">VU population</strain>
        <tissue evidence="9">Whole body</tissue>
    </source>
</reference>
<evidence type="ECO:0000256" key="3">
    <source>
        <dbReference type="ARBA" id="ARBA00022825"/>
    </source>
</evidence>
<dbReference type="SUPFAM" id="SSF50494">
    <property type="entry name" value="Trypsin-like serine proteases"/>
    <property type="match status" value="1"/>
</dbReference>
<protein>
    <submittedName>
        <fullName evidence="9">Transmembrane protease serine 3</fullName>
    </submittedName>
</protein>
<accession>A0A226DY74</accession>
<organism evidence="9 10">
    <name type="scientific">Folsomia candida</name>
    <name type="common">Springtail</name>
    <dbReference type="NCBI Taxonomy" id="158441"/>
    <lineage>
        <taxon>Eukaryota</taxon>
        <taxon>Metazoa</taxon>
        <taxon>Ecdysozoa</taxon>
        <taxon>Arthropoda</taxon>
        <taxon>Hexapoda</taxon>
        <taxon>Collembola</taxon>
        <taxon>Entomobryomorpha</taxon>
        <taxon>Isotomoidea</taxon>
        <taxon>Isotomidae</taxon>
        <taxon>Proisotominae</taxon>
        <taxon>Folsomia</taxon>
    </lineage>
</organism>
<name>A0A226DY74_FOLCA</name>
<dbReference type="OMA" id="RDSCYCN"/>
<evidence type="ECO:0000256" key="7">
    <source>
        <dbReference type="SAM" id="SignalP"/>
    </source>
</evidence>
<keyword evidence="9" id="KW-0472">Membrane</keyword>
<dbReference type="InterPro" id="IPR043504">
    <property type="entry name" value="Peptidase_S1_PA_chymotrypsin"/>
</dbReference>
<dbReference type="PRINTS" id="PR00722">
    <property type="entry name" value="CHYMOTRYPSIN"/>
</dbReference>
<dbReference type="SMART" id="SM00020">
    <property type="entry name" value="Tryp_SPc"/>
    <property type="match status" value="1"/>
</dbReference>
<evidence type="ECO:0000256" key="1">
    <source>
        <dbReference type="ARBA" id="ARBA00022670"/>
    </source>
</evidence>